<reference evidence="2" key="1">
    <citation type="submission" date="2015-08" db="UniProtKB">
        <authorList>
            <consortium name="WormBaseParasite"/>
        </authorList>
    </citation>
    <scope>IDENTIFICATION</scope>
</reference>
<evidence type="ECO:0000313" key="1">
    <source>
        <dbReference type="Proteomes" id="UP000035681"/>
    </source>
</evidence>
<sequence>MPNLKPAKEDTWAFQTIGSPFPDAPVKVLGQQNQYVALWYKNGKPIHGRAWNNNGVVECSFPYLKTELKGAHDLGGQIQILQYKGNHLNLGYWYNWIKYSDRFNIENREILHCGDSIPILWKSRPGGAILGYLDNKTEVAKFSHDGISEEIVGPKLSDFLIIVRELKGAPPGCECSECGNKPPTIRVNSNVWRDYRIGDNFPTDGTPLKALGKSLNTVGGESSDQYVALWYQQGEPVYGRVWNENGKIAGCFAWHGNEYRKNLGSIQMLFELPEAMRGYDYLWVPYQEACTAVRTPDAPVQPVHVKFAKGDITPGVLSLDGGKQILGKADVMNERTEAGFGGKGFVQEAKTVHTCVVLCRRAKPGCKLEDDA</sequence>
<dbReference type="WBParaSite" id="SSTP_0000305600.1">
    <property type="protein sequence ID" value="SSTP_0000305600.1"/>
    <property type="gene ID" value="SSTP_0000305600"/>
</dbReference>
<dbReference type="PANTHER" id="PTHR31578">
    <property type="entry name" value="PROTEIN CBG21223-RELATED"/>
    <property type="match status" value="1"/>
</dbReference>
<dbReference type="Pfam" id="PF12150">
    <property type="entry name" value="MFP2b"/>
    <property type="match status" value="2"/>
</dbReference>
<dbReference type="WBParaSite" id="TCONS_00000416.p1">
    <property type="protein sequence ID" value="TCONS_00000416.p1"/>
    <property type="gene ID" value="XLOC_000428"/>
</dbReference>
<organism evidence="2">
    <name type="scientific">Strongyloides stercoralis</name>
    <name type="common">Threadworm</name>
    <dbReference type="NCBI Taxonomy" id="6248"/>
    <lineage>
        <taxon>Eukaryota</taxon>
        <taxon>Metazoa</taxon>
        <taxon>Ecdysozoa</taxon>
        <taxon>Nematoda</taxon>
        <taxon>Chromadorea</taxon>
        <taxon>Rhabditida</taxon>
        <taxon>Tylenchina</taxon>
        <taxon>Panagrolaimomorpha</taxon>
        <taxon>Strongyloidoidea</taxon>
        <taxon>Strongyloididae</taxon>
        <taxon>Strongyloides</taxon>
    </lineage>
</organism>
<accession>A0A0K0E0P4</accession>
<dbReference type="InterPro" id="IPR021010">
    <property type="entry name" value="Cytosolic_motility_protein"/>
</dbReference>
<keyword evidence="1" id="KW-1185">Reference proteome</keyword>
<dbReference type="SUPFAM" id="SSF141739">
    <property type="entry name" value="MFPT repeat-like"/>
    <property type="match status" value="2"/>
</dbReference>
<evidence type="ECO:0000313" key="3">
    <source>
        <dbReference type="WBParaSite" id="TCONS_00000416.p1"/>
    </source>
</evidence>
<dbReference type="AlphaFoldDB" id="A0A0K0E0P4"/>
<dbReference type="PANTHER" id="PTHR31578:SF3">
    <property type="entry name" value="NEMATODE SPECIFIC PEPTIDE FAMILY"/>
    <property type="match status" value="1"/>
</dbReference>
<proteinExistence type="predicted"/>
<name>A0A0K0E0P4_STRER</name>
<evidence type="ECO:0000313" key="2">
    <source>
        <dbReference type="WBParaSite" id="SSTP_0000305600.1"/>
    </source>
</evidence>
<dbReference type="Proteomes" id="UP000035681">
    <property type="component" value="Unplaced"/>
</dbReference>
<protein>
    <submittedName>
        <fullName evidence="2 3">Uncharacterized protein</fullName>
    </submittedName>
</protein>